<feature type="transmembrane region" description="Helical" evidence="9">
    <location>
        <begin position="419"/>
        <end position="440"/>
    </location>
</feature>
<evidence type="ECO:0000256" key="8">
    <source>
        <dbReference type="RuleBase" id="RU362091"/>
    </source>
</evidence>
<feature type="transmembrane region" description="Helical" evidence="9">
    <location>
        <begin position="76"/>
        <end position="94"/>
    </location>
</feature>
<comment type="similarity">
    <text evidence="2 8">Belongs to the sodium:solute symporter (SSF) (TC 2.A.21) family.</text>
</comment>
<dbReference type="AlphaFoldDB" id="A0A5B9QK56"/>
<accession>A0A5B9QK56</accession>
<dbReference type="InterPro" id="IPR050277">
    <property type="entry name" value="Sodium:Solute_Symporter"/>
</dbReference>
<dbReference type="PANTHER" id="PTHR48086">
    <property type="entry name" value="SODIUM/PROLINE SYMPORTER-RELATED"/>
    <property type="match status" value="1"/>
</dbReference>
<feature type="transmembrane region" description="Helical" evidence="9">
    <location>
        <begin position="115"/>
        <end position="141"/>
    </location>
</feature>
<feature type="transmembrane region" description="Helical" evidence="9">
    <location>
        <begin position="446"/>
        <end position="465"/>
    </location>
</feature>
<dbReference type="OrthoDB" id="9810181at2"/>
<evidence type="ECO:0000256" key="6">
    <source>
        <dbReference type="ARBA" id="ARBA00022989"/>
    </source>
</evidence>
<dbReference type="Proteomes" id="UP000323917">
    <property type="component" value="Chromosome"/>
</dbReference>
<evidence type="ECO:0000256" key="4">
    <source>
        <dbReference type="ARBA" id="ARBA00022475"/>
    </source>
</evidence>
<evidence type="ECO:0000256" key="5">
    <source>
        <dbReference type="ARBA" id="ARBA00022692"/>
    </source>
</evidence>
<keyword evidence="6 9" id="KW-1133">Transmembrane helix</keyword>
<dbReference type="RefSeq" id="WP_148076135.1">
    <property type="nucleotide sequence ID" value="NZ_CP042913.1"/>
</dbReference>
<dbReference type="KEGG" id="bgok:Pr1d_53180"/>
<keyword evidence="3" id="KW-0813">Transport</keyword>
<evidence type="ECO:0000256" key="3">
    <source>
        <dbReference type="ARBA" id="ARBA00022448"/>
    </source>
</evidence>
<evidence type="ECO:0000256" key="7">
    <source>
        <dbReference type="ARBA" id="ARBA00023136"/>
    </source>
</evidence>
<dbReference type="InterPro" id="IPR001734">
    <property type="entry name" value="Na/solute_symporter"/>
</dbReference>
<organism evidence="10 11">
    <name type="scientific">Bythopirellula goksoeyrii</name>
    <dbReference type="NCBI Taxonomy" id="1400387"/>
    <lineage>
        <taxon>Bacteria</taxon>
        <taxon>Pseudomonadati</taxon>
        <taxon>Planctomycetota</taxon>
        <taxon>Planctomycetia</taxon>
        <taxon>Pirellulales</taxon>
        <taxon>Lacipirellulaceae</taxon>
        <taxon>Bythopirellula</taxon>
    </lineage>
</organism>
<feature type="transmembrane region" description="Helical" evidence="9">
    <location>
        <begin position="393"/>
        <end position="412"/>
    </location>
</feature>
<sequence length="468" mass="50693">MLILFVTLYLLASIAMGLWFARRVKNTADYTVAGRALPMGVIVGTTFATWFGSETVIGIPAKFLEGGMVETVEDPWGASFCLILVGLFFARKLYRMSLLTINDFYRQRYGVAVELFCSGVSLISYLGWVAAQITAMGLVFSLLTDGVIGPLAGTCIGTIVVLLFTYFGGMWSVAVTDTIQMVIIVFCLVAIAVMAGNLAGGFTHVIEVAAHRGMLQFFPPLSFRETMFYLGAGITIMLGSIPQQDVFQRVMSAKRENIAVWGPIIGGSGYLLFSFIPMFIVACSLVIMPTETAELVKEDPQHVLPTLVMTQMPPLTKVMFFGALLSAILSTASSTILAPATVFVQNVLKNVWPRMSDAQELRLMRLTVLVFTAGVLVYSIIMQGTSVYDLVSSSYQVPLVGAFVPLVCGLHWKRATNTGAITSIILGVGTWILFMVTPLGDHFPQQLAGLLMAGVGMWVGSVFSGPKQ</sequence>
<dbReference type="GO" id="GO:0005886">
    <property type="term" value="C:plasma membrane"/>
    <property type="evidence" value="ECO:0007669"/>
    <property type="project" value="TreeGrafter"/>
</dbReference>
<name>A0A5B9QK56_9BACT</name>
<reference evidence="10 11" key="1">
    <citation type="submission" date="2019-08" db="EMBL/GenBank/DDBJ databases">
        <title>Deep-cultivation of Planctomycetes and their phenomic and genomic characterization uncovers novel biology.</title>
        <authorList>
            <person name="Wiegand S."/>
            <person name="Jogler M."/>
            <person name="Boedeker C."/>
            <person name="Pinto D."/>
            <person name="Vollmers J."/>
            <person name="Rivas-Marin E."/>
            <person name="Kohn T."/>
            <person name="Peeters S.H."/>
            <person name="Heuer A."/>
            <person name="Rast P."/>
            <person name="Oberbeckmann S."/>
            <person name="Bunk B."/>
            <person name="Jeske O."/>
            <person name="Meyerdierks A."/>
            <person name="Storesund J.E."/>
            <person name="Kallscheuer N."/>
            <person name="Luecker S."/>
            <person name="Lage O.M."/>
            <person name="Pohl T."/>
            <person name="Merkel B.J."/>
            <person name="Hornburger P."/>
            <person name="Mueller R.-W."/>
            <person name="Bruemmer F."/>
            <person name="Labrenz M."/>
            <person name="Spormann A.M."/>
            <person name="Op den Camp H."/>
            <person name="Overmann J."/>
            <person name="Amann R."/>
            <person name="Jetten M.S.M."/>
            <person name="Mascher T."/>
            <person name="Medema M.H."/>
            <person name="Devos D.P."/>
            <person name="Kaster A.-K."/>
            <person name="Ovreas L."/>
            <person name="Rohde M."/>
            <person name="Galperin M.Y."/>
            <person name="Jogler C."/>
        </authorList>
    </citation>
    <scope>NUCLEOTIDE SEQUENCE [LARGE SCALE GENOMIC DNA]</scope>
    <source>
        <strain evidence="10 11">Pr1d</strain>
    </source>
</reference>
<feature type="transmembrane region" description="Helical" evidence="9">
    <location>
        <begin position="181"/>
        <end position="206"/>
    </location>
</feature>
<gene>
    <name evidence="10" type="primary">sglT_14</name>
    <name evidence="10" type="ORF">Pr1d_53180</name>
</gene>
<feature type="transmembrane region" description="Helical" evidence="9">
    <location>
        <begin position="258"/>
        <end position="287"/>
    </location>
</feature>
<dbReference type="PANTHER" id="PTHR48086:SF7">
    <property type="entry name" value="SODIUM-SOLUTE SYMPORTER-RELATED"/>
    <property type="match status" value="1"/>
</dbReference>
<dbReference type="Pfam" id="PF00474">
    <property type="entry name" value="SSF"/>
    <property type="match status" value="1"/>
</dbReference>
<feature type="transmembrane region" description="Helical" evidence="9">
    <location>
        <begin position="226"/>
        <end position="246"/>
    </location>
</feature>
<protein>
    <submittedName>
        <fullName evidence="10">Sodium/glucose cotransporter</fullName>
    </submittedName>
</protein>
<dbReference type="PROSITE" id="PS50283">
    <property type="entry name" value="NA_SOLUT_SYMP_3"/>
    <property type="match status" value="1"/>
</dbReference>
<dbReference type="PROSITE" id="PS00457">
    <property type="entry name" value="NA_SOLUT_SYMP_2"/>
    <property type="match status" value="1"/>
</dbReference>
<evidence type="ECO:0000313" key="11">
    <source>
        <dbReference type="Proteomes" id="UP000323917"/>
    </source>
</evidence>
<dbReference type="EMBL" id="CP042913">
    <property type="protein sequence ID" value="QEG37970.1"/>
    <property type="molecule type" value="Genomic_DNA"/>
</dbReference>
<keyword evidence="5 9" id="KW-0812">Transmembrane</keyword>
<feature type="transmembrane region" description="Helical" evidence="9">
    <location>
        <begin position="147"/>
        <end position="169"/>
    </location>
</feature>
<comment type="subcellular location">
    <subcellularLocation>
        <location evidence="1">Membrane</location>
        <topology evidence="1">Multi-pass membrane protein</topology>
    </subcellularLocation>
</comment>
<feature type="transmembrane region" description="Helical" evidence="9">
    <location>
        <begin position="363"/>
        <end position="381"/>
    </location>
</feature>
<dbReference type="CDD" id="cd11474">
    <property type="entry name" value="SLC5sbd_CHT"/>
    <property type="match status" value="1"/>
</dbReference>
<keyword evidence="7 9" id="KW-0472">Membrane</keyword>
<keyword evidence="4" id="KW-1003">Cell membrane</keyword>
<feature type="transmembrane region" description="Helical" evidence="9">
    <location>
        <begin position="318"/>
        <end position="343"/>
    </location>
</feature>
<dbReference type="InterPro" id="IPR038377">
    <property type="entry name" value="Na/Glc_symporter_sf"/>
</dbReference>
<dbReference type="Gene3D" id="1.20.1730.10">
    <property type="entry name" value="Sodium/glucose cotransporter"/>
    <property type="match status" value="1"/>
</dbReference>
<evidence type="ECO:0000256" key="1">
    <source>
        <dbReference type="ARBA" id="ARBA00004141"/>
    </source>
</evidence>
<evidence type="ECO:0000256" key="2">
    <source>
        <dbReference type="ARBA" id="ARBA00006434"/>
    </source>
</evidence>
<evidence type="ECO:0000313" key="10">
    <source>
        <dbReference type="EMBL" id="QEG37970.1"/>
    </source>
</evidence>
<proteinExistence type="inferred from homology"/>
<dbReference type="GO" id="GO:0022857">
    <property type="term" value="F:transmembrane transporter activity"/>
    <property type="evidence" value="ECO:0007669"/>
    <property type="project" value="InterPro"/>
</dbReference>
<keyword evidence="11" id="KW-1185">Reference proteome</keyword>
<dbReference type="GO" id="GO:0046942">
    <property type="term" value="P:carboxylic acid transport"/>
    <property type="evidence" value="ECO:0007669"/>
    <property type="project" value="UniProtKB-ARBA"/>
</dbReference>
<evidence type="ECO:0000256" key="9">
    <source>
        <dbReference type="SAM" id="Phobius"/>
    </source>
</evidence>
<dbReference type="InterPro" id="IPR018212">
    <property type="entry name" value="Na/solute_symporter_CS"/>
</dbReference>